<accession>A0A6J5RP75</accession>
<protein>
    <recommendedName>
        <fullName evidence="3">Tail tubular protein A</fullName>
    </recommendedName>
</protein>
<evidence type="ECO:0000313" key="2">
    <source>
        <dbReference type="EMBL" id="CAB4196056.1"/>
    </source>
</evidence>
<evidence type="ECO:0000313" key="1">
    <source>
        <dbReference type="EMBL" id="CAB4181756.1"/>
    </source>
</evidence>
<dbReference type="Pfam" id="PF24175">
    <property type="entry name" value="SU10_adaptor"/>
    <property type="match status" value="1"/>
</dbReference>
<reference evidence="2" key="1">
    <citation type="submission" date="2020-05" db="EMBL/GenBank/DDBJ databases">
        <authorList>
            <person name="Chiriac C."/>
            <person name="Salcher M."/>
            <person name="Ghai R."/>
            <person name="Kavagutti S V."/>
        </authorList>
    </citation>
    <scope>NUCLEOTIDE SEQUENCE</scope>
</reference>
<gene>
    <name evidence="1" type="ORF">UFOVP1068_64</name>
    <name evidence="2" type="ORF">UFOVP1300_54</name>
</gene>
<name>A0A6J5RP75_9CAUD</name>
<dbReference type="EMBL" id="LR797013">
    <property type="protein sequence ID" value="CAB4181756.1"/>
    <property type="molecule type" value="Genomic_DNA"/>
</dbReference>
<evidence type="ECO:0008006" key="3">
    <source>
        <dbReference type="Google" id="ProtNLM"/>
    </source>
</evidence>
<proteinExistence type="predicted"/>
<sequence length="217" mass="24921">MPQAMTFTSLQNDVRSYLERGASSVTDPLVYAQIPSLINFAERRISRDLKIQGFQTVVVTNLQAGVAVLPKPDRWRETISMNIGTSTNNNTRVQLFSRAYEYIRSYWPNDTLVDEPVFYADYNYTNWIVAPTPDFAYPIEILYYELPVLLDENTQTNWLTQYAPNLLLYATLLEATPFLKNDERIPVWQAMYQSAAQALQGEDMSKILDRGAVRNEA</sequence>
<organism evidence="2">
    <name type="scientific">uncultured Caudovirales phage</name>
    <dbReference type="NCBI Taxonomy" id="2100421"/>
    <lineage>
        <taxon>Viruses</taxon>
        <taxon>Duplodnaviria</taxon>
        <taxon>Heunggongvirae</taxon>
        <taxon>Uroviricota</taxon>
        <taxon>Caudoviricetes</taxon>
        <taxon>Peduoviridae</taxon>
        <taxon>Maltschvirus</taxon>
        <taxon>Maltschvirus maltsch</taxon>
    </lineage>
</organism>
<dbReference type="InterPro" id="IPR056209">
    <property type="entry name" value="SU10_adaptor"/>
</dbReference>
<dbReference type="EMBL" id="LR797243">
    <property type="protein sequence ID" value="CAB4196056.1"/>
    <property type="molecule type" value="Genomic_DNA"/>
</dbReference>